<proteinExistence type="inferred from homology"/>
<feature type="domain" description="Activator of Hsp90 ATPase homologue 1/2-like C-terminal" evidence="2">
    <location>
        <begin position="13"/>
        <end position="145"/>
    </location>
</feature>
<evidence type="ECO:0000256" key="1">
    <source>
        <dbReference type="ARBA" id="ARBA00006817"/>
    </source>
</evidence>
<dbReference type="Gene3D" id="3.30.530.20">
    <property type="match status" value="1"/>
</dbReference>
<dbReference type="AlphaFoldDB" id="A0A3R8SBT8"/>
<dbReference type="SUPFAM" id="SSF55961">
    <property type="entry name" value="Bet v1-like"/>
    <property type="match status" value="1"/>
</dbReference>
<dbReference type="OrthoDB" id="2226139at2"/>
<evidence type="ECO:0000259" key="2">
    <source>
        <dbReference type="Pfam" id="PF08327"/>
    </source>
</evidence>
<organism evidence="4 5">
    <name type="scientific">Streptococcus suis</name>
    <dbReference type="NCBI Taxonomy" id="1307"/>
    <lineage>
        <taxon>Bacteria</taxon>
        <taxon>Bacillati</taxon>
        <taxon>Bacillota</taxon>
        <taxon>Bacilli</taxon>
        <taxon>Lactobacillales</taxon>
        <taxon>Streptococcaceae</taxon>
        <taxon>Streptococcus</taxon>
    </lineage>
</organism>
<dbReference type="EMBL" id="RSDO01000002">
    <property type="protein sequence ID" value="RRR55248.1"/>
    <property type="molecule type" value="Genomic_DNA"/>
</dbReference>
<dbReference type="Proteomes" id="UP000274117">
    <property type="component" value="Unassembled WGS sequence"/>
</dbReference>
<reference evidence="4 5" key="2">
    <citation type="submission" date="2018-12" db="EMBL/GenBank/DDBJ databases">
        <title>Whole-genome sequences of fifteen clinical Streptococcus suis strains isolated from pigs between 2006 and 2018.</title>
        <authorList>
            <person name="Stevens M.J.A."/>
            <person name="Cernela N."/>
            <person name="Spoerry Serrano N."/>
            <person name="Schmitt S."/>
            <person name="Schrenzel J."/>
            <person name="Stephan R."/>
        </authorList>
    </citation>
    <scope>NUCLEOTIDE SEQUENCE [LARGE SCALE GENOMIC DNA]</scope>
    <source>
        <strain evidence="4 5">PP422</strain>
    </source>
</reference>
<dbReference type="Proteomes" id="UP001152875">
    <property type="component" value="Unassembled WGS sequence"/>
</dbReference>
<name>A0A3R8SBT8_STRSU</name>
<evidence type="ECO:0000313" key="4">
    <source>
        <dbReference type="EMBL" id="RRR55248.1"/>
    </source>
</evidence>
<dbReference type="RefSeq" id="WP_044678192.1">
    <property type="nucleotide sequence ID" value="NZ_CEJP01000010.1"/>
</dbReference>
<accession>A0A3R8SBT8</accession>
<dbReference type="Pfam" id="PF08327">
    <property type="entry name" value="AHSA1"/>
    <property type="match status" value="1"/>
</dbReference>
<evidence type="ECO:0000313" key="3">
    <source>
        <dbReference type="EMBL" id="MDG4527899.1"/>
    </source>
</evidence>
<comment type="caution">
    <text evidence="4">The sequence shown here is derived from an EMBL/GenBank/DDBJ whole genome shotgun (WGS) entry which is preliminary data.</text>
</comment>
<evidence type="ECO:0000313" key="5">
    <source>
        <dbReference type="Proteomes" id="UP000274117"/>
    </source>
</evidence>
<comment type="similarity">
    <text evidence="1">Belongs to the AHA1 family.</text>
</comment>
<sequence length="146" mass="17237">MNKIIHCKALLNCSSERAFCLFTKNEEIITWLTEKSEIEPWVGGKYELFWDKNDNENNSTLGCKVTAFELNKLLCFNWKGPVQYADVMNVAKPLTHVCITFFAEKENKTEIHLIHSGWGEGEKWEQARLWFEKVWKQSFLRLENLF</sequence>
<reference evidence="4 5" key="1">
    <citation type="submission" date="2018-11" db="EMBL/GenBank/DDBJ databases">
        <authorList>
            <person name="Stevens M.J."/>
            <person name="Cernela N."/>
            <person name="Spoerry Serrano N."/>
            <person name="Schmitt S."/>
            <person name="Schrenzel J."/>
            <person name="Stephan R."/>
        </authorList>
    </citation>
    <scope>NUCLEOTIDE SEQUENCE [LARGE SCALE GENOMIC DNA]</scope>
    <source>
        <strain evidence="4 5">PP422</strain>
    </source>
</reference>
<dbReference type="CDD" id="cd07814">
    <property type="entry name" value="SRPBCC_CalC_Aha1-like"/>
    <property type="match status" value="1"/>
</dbReference>
<protein>
    <submittedName>
        <fullName evidence="4">SRPBCC domain-containing protein</fullName>
    </submittedName>
</protein>
<reference evidence="3" key="3">
    <citation type="submission" date="2022-07" db="EMBL/GenBank/DDBJ databases">
        <title>Whole Genome Sequencing of Streptococcus suis.</title>
        <authorList>
            <person name="Dai X."/>
            <person name="Huang J."/>
            <person name="Wang L."/>
        </authorList>
    </citation>
    <scope>NUCLEOTIDE SEQUENCE</scope>
    <source>
        <strain evidence="3">XNB2</strain>
    </source>
</reference>
<dbReference type="InterPro" id="IPR023393">
    <property type="entry name" value="START-like_dom_sf"/>
</dbReference>
<gene>
    <name evidence="4" type="ORF">EI998_01790</name>
    <name evidence="3" type="ORF">NOL13_10960</name>
</gene>
<dbReference type="EMBL" id="JANFMP010000046">
    <property type="protein sequence ID" value="MDG4527899.1"/>
    <property type="molecule type" value="Genomic_DNA"/>
</dbReference>
<dbReference type="InterPro" id="IPR013538">
    <property type="entry name" value="ASHA1/2-like_C"/>
</dbReference>